<comment type="caution">
    <text evidence="2">The sequence shown here is derived from an EMBL/GenBank/DDBJ whole genome shotgun (WGS) entry which is preliminary data.</text>
</comment>
<keyword evidence="1" id="KW-1133">Transmembrane helix</keyword>
<dbReference type="OrthoDB" id="4953310at2"/>
<gene>
    <name evidence="2" type="ORF">CVV68_06885</name>
</gene>
<dbReference type="EMBL" id="QJVD01000005">
    <property type="protein sequence ID" value="PYI68519.1"/>
    <property type="molecule type" value="Genomic_DNA"/>
</dbReference>
<name>A0A2V5LAJ0_9MICC</name>
<dbReference type="AlphaFoldDB" id="A0A2V5LAJ0"/>
<keyword evidence="1" id="KW-0812">Transmembrane</keyword>
<evidence type="ECO:0000313" key="2">
    <source>
        <dbReference type="EMBL" id="PYI68519.1"/>
    </source>
</evidence>
<feature type="transmembrane region" description="Helical" evidence="1">
    <location>
        <begin position="30"/>
        <end position="59"/>
    </location>
</feature>
<proteinExistence type="predicted"/>
<keyword evidence="3" id="KW-1185">Reference proteome</keyword>
<accession>A0A2V5LAJ0</accession>
<dbReference type="RefSeq" id="WP_110500259.1">
    <property type="nucleotide sequence ID" value="NZ_QJVD01000005.1"/>
</dbReference>
<reference evidence="2 3" key="1">
    <citation type="submission" date="2018-05" db="EMBL/GenBank/DDBJ databases">
        <title>Genetic diversity of glacier-inhabiting Cryobacterium bacteria in China and description of Cryobacterium mengkeensis sp. nov. and Arthrobacter glacialis sp. nov.</title>
        <authorList>
            <person name="Liu Q."/>
            <person name="Xin Y.-H."/>
        </authorList>
    </citation>
    <scope>NUCLEOTIDE SEQUENCE [LARGE SCALE GENOMIC DNA]</scope>
    <source>
        <strain evidence="2 3">LI2</strain>
    </source>
</reference>
<evidence type="ECO:0000313" key="3">
    <source>
        <dbReference type="Proteomes" id="UP000247832"/>
    </source>
</evidence>
<organism evidence="2 3">
    <name type="scientific">Arthrobacter livingstonensis</name>
    <dbReference type="NCBI Taxonomy" id="670078"/>
    <lineage>
        <taxon>Bacteria</taxon>
        <taxon>Bacillati</taxon>
        <taxon>Actinomycetota</taxon>
        <taxon>Actinomycetes</taxon>
        <taxon>Micrococcales</taxon>
        <taxon>Micrococcaceae</taxon>
        <taxon>Arthrobacter</taxon>
    </lineage>
</organism>
<evidence type="ECO:0000256" key="1">
    <source>
        <dbReference type="SAM" id="Phobius"/>
    </source>
</evidence>
<keyword evidence="1" id="KW-0472">Membrane</keyword>
<sequence length="130" mass="13786">MTRPHREIPSQRLALSVTSIAAEVKPPRSVLWTIGITLLGWLVLAYPALLLALLSYLFMAGAPANPATAGTVVAGLAGMVFVLCMVAAPLLTGLAVSRRRRSLWVGAVVTWVLTAVAVAYLIVNWIVPLA</sequence>
<feature type="transmembrane region" description="Helical" evidence="1">
    <location>
        <begin position="103"/>
        <end position="127"/>
    </location>
</feature>
<feature type="transmembrane region" description="Helical" evidence="1">
    <location>
        <begin position="71"/>
        <end position="91"/>
    </location>
</feature>
<dbReference type="Proteomes" id="UP000247832">
    <property type="component" value="Unassembled WGS sequence"/>
</dbReference>
<protein>
    <submittedName>
        <fullName evidence="2">Uncharacterized protein</fullName>
    </submittedName>
</protein>